<dbReference type="PANTHER" id="PTHR32438:SF5">
    <property type="entry name" value="4-ALPHA-GLUCANOTRANSFERASE DPE1, CHLOROPLASTIC_AMYLOPLASTIC"/>
    <property type="match status" value="1"/>
</dbReference>
<dbReference type="EMBL" id="MLJW01000089">
    <property type="protein sequence ID" value="OIR01004.1"/>
    <property type="molecule type" value="Genomic_DNA"/>
</dbReference>
<dbReference type="NCBIfam" id="NF011079">
    <property type="entry name" value="PRK14508.1-2"/>
    <property type="match status" value="1"/>
</dbReference>
<evidence type="ECO:0000256" key="1">
    <source>
        <dbReference type="ARBA" id="ARBA00000439"/>
    </source>
</evidence>
<keyword evidence="6" id="KW-0119">Carbohydrate metabolism</keyword>
<evidence type="ECO:0000256" key="6">
    <source>
        <dbReference type="ARBA" id="ARBA00023277"/>
    </source>
</evidence>
<name>A0A1J5SH08_9ZZZZ</name>
<dbReference type="InterPro" id="IPR003385">
    <property type="entry name" value="Glyco_hydro_77"/>
</dbReference>
<evidence type="ECO:0000313" key="9">
    <source>
        <dbReference type="EMBL" id="OIR01004.1"/>
    </source>
</evidence>
<evidence type="ECO:0000256" key="2">
    <source>
        <dbReference type="ARBA" id="ARBA00005684"/>
    </source>
</evidence>
<evidence type="ECO:0000256" key="3">
    <source>
        <dbReference type="ARBA" id="ARBA00012560"/>
    </source>
</evidence>
<organism evidence="9">
    <name type="scientific">mine drainage metagenome</name>
    <dbReference type="NCBI Taxonomy" id="410659"/>
    <lineage>
        <taxon>unclassified sequences</taxon>
        <taxon>metagenomes</taxon>
        <taxon>ecological metagenomes</taxon>
    </lineage>
</organism>
<dbReference type="GO" id="GO:0004134">
    <property type="term" value="F:4-alpha-glucanotransferase activity"/>
    <property type="evidence" value="ECO:0007669"/>
    <property type="project" value="UniProtKB-EC"/>
</dbReference>
<dbReference type="NCBIfam" id="NF011080">
    <property type="entry name" value="PRK14508.1-3"/>
    <property type="match status" value="1"/>
</dbReference>
<dbReference type="PANTHER" id="PTHR32438">
    <property type="entry name" value="4-ALPHA-GLUCANOTRANSFERASE DPE1, CHLOROPLASTIC/AMYLOPLASTIC"/>
    <property type="match status" value="1"/>
</dbReference>
<evidence type="ECO:0000256" key="8">
    <source>
        <dbReference type="ARBA" id="ARBA00031501"/>
    </source>
</evidence>
<dbReference type="GO" id="GO:0005975">
    <property type="term" value="P:carbohydrate metabolic process"/>
    <property type="evidence" value="ECO:0007669"/>
    <property type="project" value="InterPro"/>
</dbReference>
<sequence length="501" mass="56773">MTHLHSTTPLSQRRAGVLLHVSSLPSEFYVGDIGAEAYRFVDFLHEIGASVWQTLPINMPHADNSPYQCLSAHACNPDFISLEALEAKRLLTKDDLSALAISKSTDKSPLIAKAYLVFSQKAGKKQRQEFEDFCSQQCLWLNDFALFLALRKKFNQAGWNYWPEAYKNRDAIALEQAQAELIQEISVIKFTQFVFFTQWLELKAYAASKHVYLFGDIPIFVAYDSADVWAQPHLFKLDSDKNMNVVAGVPPDYFSETGQRWGNPHYNWEAMAANGYAWWISRMATQNELFDIVRIDHFRGLQAAWEIPANEETAINGQWVAAPGDELLAAIMRSLPKITLIAEDLGIITPEVDALRHQYNLPGMKILHFAFGGEEDNPYLPHHIESNSVAYTGTHDNDTTVGWYNSLDENQRGHLHAYLQSSRSTPHEVNMPNDLIDLTMASNAQLAIIPMQDVLALDSNHRMNMPGTSTGNWLWRFNWQELQPEQQKTIADIIASSGRRS</sequence>
<evidence type="ECO:0000256" key="5">
    <source>
        <dbReference type="ARBA" id="ARBA00022679"/>
    </source>
</evidence>
<evidence type="ECO:0000256" key="4">
    <source>
        <dbReference type="ARBA" id="ARBA00022676"/>
    </source>
</evidence>
<comment type="similarity">
    <text evidence="2">Belongs to the disproportionating enzyme family.</text>
</comment>
<gene>
    <name evidence="9" type="primary">malQ_6</name>
    <name evidence="9" type="ORF">GALL_169680</name>
</gene>
<dbReference type="Pfam" id="PF02446">
    <property type="entry name" value="Glyco_hydro_77"/>
    <property type="match status" value="1"/>
</dbReference>
<comment type="catalytic activity">
    <reaction evidence="1">
        <text>Transfers a segment of a (1-&gt;4)-alpha-D-glucan to a new position in an acceptor, which may be glucose or a (1-&gt;4)-alpha-D-glucan.</text>
        <dbReference type="EC" id="2.4.1.25"/>
    </reaction>
</comment>
<keyword evidence="5 9" id="KW-0808">Transferase</keyword>
<accession>A0A1J5SH08</accession>
<dbReference type="InterPro" id="IPR017853">
    <property type="entry name" value="GH"/>
</dbReference>
<evidence type="ECO:0000256" key="7">
    <source>
        <dbReference type="ARBA" id="ARBA00031423"/>
    </source>
</evidence>
<dbReference type="AlphaFoldDB" id="A0A1J5SH08"/>
<comment type="caution">
    <text evidence="9">The sequence shown here is derived from an EMBL/GenBank/DDBJ whole genome shotgun (WGS) entry which is preliminary data.</text>
</comment>
<proteinExistence type="inferred from homology"/>
<dbReference type="NCBIfam" id="TIGR00217">
    <property type="entry name" value="malQ"/>
    <property type="match status" value="1"/>
</dbReference>
<dbReference type="SUPFAM" id="SSF51445">
    <property type="entry name" value="(Trans)glycosidases"/>
    <property type="match status" value="1"/>
</dbReference>
<protein>
    <recommendedName>
        <fullName evidence="3">4-alpha-glucanotransferase</fullName>
        <ecNumber evidence="3">2.4.1.25</ecNumber>
    </recommendedName>
    <alternativeName>
        <fullName evidence="7">Amylomaltase</fullName>
    </alternativeName>
    <alternativeName>
        <fullName evidence="8">Disproportionating enzyme</fullName>
    </alternativeName>
</protein>
<keyword evidence="4 9" id="KW-0328">Glycosyltransferase</keyword>
<dbReference type="Gene3D" id="3.20.20.80">
    <property type="entry name" value="Glycosidases"/>
    <property type="match status" value="1"/>
</dbReference>
<dbReference type="EC" id="2.4.1.25" evidence="3"/>
<reference evidence="9" key="1">
    <citation type="submission" date="2016-10" db="EMBL/GenBank/DDBJ databases">
        <title>Sequence of Gallionella enrichment culture.</title>
        <authorList>
            <person name="Poehlein A."/>
            <person name="Muehling M."/>
            <person name="Daniel R."/>
        </authorList>
    </citation>
    <scope>NUCLEOTIDE SEQUENCE</scope>
</reference>